<keyword evidence="1 5" id="KW-0732">Signal</keyword>
<evidence type="ECO:0000256" key="3">
    <source>
        <dbReference type="ARBA" id="ARBA00023157"/>
    </source>
</evidence>
<dbReference type="Gene3D" id="2.10.70.10">
    <property type="entry name" value="Complement Module, domain 1"/>
    <property type="match status" value="2"/>
</dbReference>
<sequence length="165" mass="18271">MQCCSVGPAVLLTLLLVGDVVTSAAVWKHSCERPNITNGRVVRTARKSATGRMFKYRCRRGYRRLGNMYNFCLRGRWVLEHPFCARRGCAALASPAGGSARQSVQGDVTTSQCDPGYRLTGDASLHCNGRRWNGTAPACEGEYGHRAQRSTQRGDIHLHRALLHR</sequence>
<accession>A0A6A4V0H1</accession>
<evidence type="ECO:0000256" key="1">
    <source>
        <dbReference type="ARBA" id="ARBA00022729"/>
    </source>
</evidence>
<protein>
    <submittedName>
        <fullName evidence="7">C4b-binding protein beta chain</fullName>
    </submittedName>
</protein>
<evidence type="ECO:0000256" key="4">
    <source>
        <dbReference type="PROSITE-ProRule" id="PRU00302"/>
    </source>
</evidence>
<evidence type="ECO:0000256" key="5">
    <source>
        <dbReference type="SAM" id="SignalP"/>
    </source>
</evidence>
<dbReference type="PANTHER" id="PTHR45656">
    <property type="entry name" value="PROTEIN CBR-CLEC-78"/>
    <property type="match status" value="1"/>
</dbReference>
<evidence type="ECO:0000313" key="7">
    <source>
        <dbReference type="EMBL" id="KAF0286679.1"/>
    </source>
</evidence>
<dbReference type="AlphaFoldDB" id="A0A6A4V0H1"/>
<keyword evidence="8" id="KW-1185">Reference proteome</keyword>
<feature type="domain" description="Sushi" evidence="6">
    <location>
        <begin position="29"/>
        <end position="86"/>
    </location>
</feature>
<feature type="domain" description="Sushi" evidence="6">
    <location>
        <begin position="87"/>
        <end position="141"/>
    </location>
</feature>
<dbReference type="Pfam" id="PF00084">
    <property type="entry name" value="Sushi"/>
    <property type="match status" value="2"/>
</dbReference>
<dbReference type="PROSITE" id="PS50923">
    <property type="entry name" value="SUSHI"/>
    <property type="match status" value="2"/>
</dbReference>
<dbReference type="InterPro" id="IPR000436">
    <property type="entry name" value="Sushi_SCR_CCP_dom"/>
</dbReference>
<evidence type="ECO:0000259" key="6">
    <source>
        <dbReference type="PROSITE" id="PS50923"/>
    </source>
</evidence>
<dbReference type="InterPro" id="IPR035976">
    <property type="entry name" value="Sushi/SCR/CCP_sf"/>
</dbReference>
<proteinExistence type="predicted"/>
<evidence type="ECO:0000313" key="8">
    <source>
        <dbReference type="Proteomes" id="UP000440578"/>
    </source>
</evidence>
<feature type="signal peptide" evidence="5">
    <location>
        <begin position="1"/>
        <end position="24"/>
    </location>
</feature>
<evidence type="ECO:0000256" key="2">
    <source>
        <dbReference type="ARBA" id="ARBA00022737"/>
    </source>
</evidence>
<dbReference type="InterPro" id="IPR051277">
    <property type="entry name" value="SEZ6_CSMD_C4BPB_Regulators"/>
</dbReference>
<keyword evidence="3" id="KW-1015">Disulfide bond</keyword>
<comment type="caution">
    <text evidence="4">Lacks conserved residue(s) required for the propagation of feature annotation.</text>
</comment>
<comment type="caution">
    <text evidence="7">The sequence shown here is derived from an EMBL/GenBank/DDBJ whole genome shotgun (WGS) entry which is preliminary data.</text>
</comment>
<gene>
    <name evidence="7" type="primary">C4bpb</name>
    <name evidence="7" type="ORF">FJT64_014835</name>
</gene>
<dbReference type="OrthoDB" id="6127264at2759"/>
<feature type="chain" id="PRO_5025655926" evidence="5">
    <location>
        <begin position="25"/>
        <end position="165"/>
    </location>
</feature>
<reference evidence="7 8" key="1">
    <citation type="submission" date="2019-07" db="EMBL/GenBank/DDBJ databases">
        <title>Draft genome assembly of a fouling barnacle, Amphibalanus amphitrite (Darwin, 1854): The first reference genome for Thecostraca.</title>
        <authorList>
            <person name="Kim W."/>
        </authorList>
    </citation>
    <scope>NUCLEOTIDE SEQUENCE [LARGE SCALE GENOMIC DNA]</scope>
    <source>
        <strain evidence="7">SNU_AA5</strain>
        <tissue evidence="7">Soma without cirri and trophi</tissue>
    </source>
</reference>
<name>A0A6A4V0H1_AMPAM</name>
<dbReference type="PANTHER" id="PTHR45656:SF4">
    <property type="entry name" value="PROTEIN CBR-CLEC-78"/>
    <property type="match status" value="1"/>
</dbReference>
<organism evidence="7 8">
    <name type="scientific">Amphibalanus amphitrite</name>
    <name type="common">Striped barnacle</name>
    <name type="synonym">Balanus amphitrite</name>
    <dbReference type="NCBI Taxonomy" id="1232801"/>
    <lineage>
        <taxon>Eukaryota</taxon>
        <taxon>Metazoa</taxon>
        <taxon>Ecdysozoa</taxon>
        <taxon>Arthropoda</taxon>
        <taxon>Crustacea</taxon>
        <taxon>Multicrustacea</taxon>
        <taxon>Cirripedia</taxon>
        <taxon>Thoracica</taxon>
        <taxon>Thoracicalcarea</taxon>
        <taxon>Balanomorpha</taxon>
        <taxon>Balanoidea</taxon>
        <taxon>Balanidae</taxon>
        <taxon>Amphibalaninae</taxon>
        <taxon>Amphibalanus</taxon>
    </lineage>
</organism>
<keyword evidence="2" id="KW-0677">Repeat</keyword>
<dbReference type="CDD" id="cd00033">
    <property type="entry name" value="CCP"/>
    <property type="match status" value="2"/>
</dbReference>
<dbReference type="SUPFAM" id="SSF57535">
    <property type="entry name" value="Complement control module/SCR domain"/>
    <property type="match status" value="2"/>
</dbReference>
<dbReference type="SMART" id="SM00032">
    <property type="entry name" value="CCP"/>
    <property type="match status" value="2"/>
</dbReference>
<dbReference type="Proteomes" id="UP000440578">
    <property type="component" value="Unassembled WGS sequence"/>
</dbReference>
<dbReference type="EMBL" id="VIIS01002236">
    <property type="protein sequence ID" value="KAF0286679.1"/>
    <property type="molecule type" value="Genomic_DNA"/>
</dbReference>
<keyword evidence="4" id="KW-0768">Sushi</keyword>